<dbReference type="Gene3D" id="3.40.50.300">
    <property type="entry name" value="P-loop containing nucleotide triphosphate hydrolases"/>
    <property type="match status" value="1"/>
</dbReference>
<sequence length="321" mass="35064">MTQTSTVPVRGPDPIPAPVFILAPPRSYSTVVTAMFGGHPQLYAFPELVLNIAQTVAELLVSDEGGRIPGPAGRALRLGGLVRALAQVHEGEQGDQACERADAWLRERGDWTTAEVLEHLLRAVSPRTAVEKTPQNTSSEACLRRCLDSAPGARFIHLTRHPVTTQASMFEHWKLTSGTAVEHHRRLSCASQWYLGHLRVVRALDGLPAHRWRRVRGEDVLRTPHTVLPPLLDWLGVDSTPDALARMLDTGSWPYARPTGGRFGGGDPKFFAAPRLRSARLPDTVEFDPAWGLSPALCDRLARLAGLLGYPQGPAGRGEQC</sequence>
<comment type="caution">
    <text evidence="1">The sequence shown here is derived from an EMBL/GenBank/DDBJ whole genome shotgun (WGS) entry which is preliminary data.</text>
</comment>
<dbReference type="EMBL" id="JAGSOG010000123">
    <property type="protein sequence ID" value="MBR7836070.1"/>
    <property type="molecule type" value="Genomic_DNA"/>
</dbReference>
<dbReference type="RefSeq" id="WP_212530558.1">
    <property type="nucleotide sequence ID" value="NZ_JAGSOG010000123.1"/>
</dbReference>
<evidence type="ECO:0000313" key="2">
    <source>
        <dbReference type="Proteomes" id="UP000675781"/>
    </source>
</evidence>
<name>A0A941IP25_9ACTN</name>
<keyword evidence="2" id="KW-1185">Reference proteome</keyword>
<dbReference type="Pfam" id="PF13469">
    <property type="entry name" value="Sulfotransfer_3"/>
    <property type="match status" value="1"/>
</dbReference>
<gene>
    <name evidence="1" type="ORF">KDL01_22530</name>
</gene>
<dbReference type="Proteomes" id="UP000675781">
    <property type="component" value="Unassembled WGS sequence"/>
</dbReference>
<evidence type="ECO:0000313" key="1">
    <source>
        <dbReference type="EMBL" id="MBR7836070.1"/>
    </source>
</evidence>
<dbReference type="AlphaFoldDB" id="A0A941IP25"/>
<protein>
    <submittedName>
        <fullName evidence="1">Sulfotransferase</fullName>
    </submittedName>
</protein>
<dbReference type="SUPFAM" id="SSF52540">
    <property type="entry name" value="P-loop containing nucleoside triphosphate hydrolases"/>
    <property type="match status" value="1"/>
</dbReference>
<organism evidence="1 2">
    <name type="scientific">Actinospica durhamensis</name>
    <dbReference type="NCBI Taxonomy" id="1508375"/>
    <lineage>
        <taxon>Bacteria</taxon>
        <taxon>Bacillati</taxon>
        <taxon>Actinomycetota</taxon>
        <taxon>Actinomycetes</taxon>
        <taxon>Catenulisporales</taxon>
        <taxon>Actinospicaceae</taxon>
        <taxon>Actinospica</taxon>
    </lineage>
</organism>
<reference evidence="1" key="1">
    <citation type="submission" date="2021-04" db="EMBL/GenBank/DDBJ databases">
        <title>Genome based classification of Actinospica acidithermotolerans sp. nov., an actinobacterium isolated from an Indonesian hot spring.</title>
        <authorList>
            <person name="Kusuma A.B."/>
            <person name="Putra K.E."/>
            <person name="Nafisah S."/>
            <person name="Loh J."/>
            <person name="Nouioui I."/>
            <person name="Goodfellow M."/>
        </authorList>
    </citation>
    <scope>NUCLEOTIDE SEQUENCE</scope>
    <source>
        <strain evidence="1">CSCA 57</strain>
    </source>
</reference>
<dbReference type="InterPro" id="IPR027417">
    <property type="entry name" value="P-loop_NTPase"/>
</dbReference>
<accession>A0A941IP25</accession>
<proteinExistence type="predicted"/>